<dbReference type="EMBL" id="UYRV01007299">
    <property type="protein sequence ID" value="VDK54484.1"/>
    <property type="molecule type" value="Genomic_DNA"/>
</dbReference>
<sequence length="540" mass="58704">MEGQTVSEVWNKPENHETKEIVMKSANIGEAVRLAAGETEETIENVFIQLQRKDAKEEAMLTKFIAVTGEPSSLAKGASEDAYTAVDSTLRSTETFELDASIIFVDRNTADTPTLTCACSTEASTSGIFNLNRLGDAQTVREVKEAANIGPSVKLDMLESTLVSEIATIVFECDQSTAVISETIQVPREGGKFLLSTGSAKEESLKIEVDWTKQREDQLEALWKKILRNEEGPLELFASATEESAAGVSSQLQKSAQTFTVTTKRDAARSGEPVSKSIQESKIVEEINNLQLHRDEHHLEIDNIVKLAAYGGMADLKTGYAEENHTAITPQIAKAEALASQETVRRIRHEETAEKWLSAASEEVIGSGFALDSGRTSQELAEITKTASNDAEPIKFSSMEAAESSISTNYALSSEAKSLLEESTRKEARYGGGANLQCVAASEITPDTVTAGIRREDEVEEKSWTVQVARQEGSALSTKAASEESITANKDVLCTRVAVEEISATRAEVHTGQATALDSRSSEETIFHLNYSYEKQPTEV</sequence>
<reference evidence="1 2" key="1">
    <citation type="submission" date="2018-11" db="EMBL/GenBank/DDBJ databases">
        <authorList>
            <consortium name="Pathogen Informatics"/>
        </authorList>
    </citation>
    <scope>NUCLEOTIDE SEQUENCE [LARGE SCALE GENOMIC DNA]</scope>
</reference>
<gene>
    <name evidence="1" type="ORF">CGOC_LOCUS3026</name>
</gene>
<protein>
    <submittedName>
        <fullName evidence="1">Uncharacterized protein</fullName>
    </submittedName>
</protein>
<keyword evidence="2" id="KW-1185">Reference proteome</keyword>
<feature type="non-terminal residue" evidence="1">
    <location>
        <position position="540"/>
    </location>
</feature>
<organism evidence="1 2">
    <name type="scientific">Cylicostephanus goldi</name>
    <name type="common">Nematode worm</name>
    <dbReference type="NCBI Taxonomy" id="71465"/>
    <lineage>
        <taxon>Eukaryota</taxon>
        <taxon>Metazoa</taxon>
        <taxon>Ecdysozoa</taxon>
        <taxon>Nematoda</taxon>
        <taxon>Chromadorea</taxon>
        <taxon>Rhabditida</taxon>
        <taxon>Rhabditina</taxon>
        <taxon>Rhabditomorpha</taxon>
        <taxon>Strongyloidea</taxon>
        <taxon>Strongylidae</taxon>
        <taxon>Cylicostephanus</taxon>
    </lineage>
</organism>
<name>A0A3P6SHF0_CYLGO</name>
<dbReference type="Proteomes" id="UP000271889">
    <property type="component" value="Unassembled WGS sequence"/>
</dbReference>
<dbReference type="OrthoDB" id="5855668at2759"/>
<accession>A0A3P6SHF0</accession>
<dbReference type="AlphaFoldDB" id="A0A3P6SHF0"/>
<evidence type="ECO:0000313" key="2">
    <source>
        <dbReference type="Proteomes" id="UP000271889"/>
    </source>
</evidence>
<proteinExistence type="predicted"/>
<evidence type="ECO:0000313" key="1">
    <source>
        <dbReference type="EMBL" id="VDK54484.1"/>
    </source>
</evidence>